<sequence>MSLSTWPQVLLDQTRMAR</sequence>
<proteinExistence type="predicted"/>
<name>A0A2P2NFN1_RHIMU</name>
<evidence type="ECO:0000313" key="1">
    <source>
        <dbReference type="EMBL" id="MBX41272.1"/>
    </source>
</evidence>
<protein>
    <submittedName>
        <fullName evidence="1">Uncharacterized protein</fullName>
    </submittedName>
</protein>
<organism evidence="1">
    <name type="scientific">Rhizophora mucronata</name>
    <name type="common">Asiatic mangrove</name>
    <dbReference type="NCBI Taxonomy" id="61149"/>
    <lineage>
        <taxon>Eukaryota</taxon>
        <taxon>Viridiplantae</taxon>
        <taxon>Streptophyta</taxon>
        <taxon>Embryophyta</taxon>
        <taxon>Tracheophyta</taxon>
        <taxon>Spermatophyta</taxon>
        <taxon>Magnoliopsida</taxon>
        <taxon>eudicotyledons</taxon>
        <taxon>Gunneridae</taxon>
        <taxon>Pentapetalae</taxon>
        <taxon>rosids</taxon>
        <taxon>fabids</taxon>
        <taxon>Malpighiales</taxon>
        <taxon>Rhizophoraceae</taxon>
        <taxon>Rhizophora</taxon>
    </lineage>
</organism>
<accession>A0A2P2NFN1</accession>
<dbReference type="AlphaFoldDB" id="A0A2P2NFN1"/>
<dbReference type="EMBL" id="GGEC01060788">
    <property type="protein sequence ID" value="MBX41272.1"/>
    <property type="molecule type" value="Transcribed_RNA"/>
</dbReference>
<reference evidence="1" key="1">
    <citation type="submission" date="2018-02" db="EMBL/GenBank/DDBJ databases">
        <title>Rhizophora mucronata_Transcriptome.</title>
        <authorList>
            <person name="Meera S.P."/>
            <person name="Sreeshan A."/>
            <person name="Augustine A."/>
        </authorList>
    </citation>
    <scope>NUCLEOTIDE SEQUENCE</scope>
    <source>
        <tissue evidence="1">Leaf</tissue>
    </source>
</reference>